<evidence type="ECO:0000313" key="2">
    <source>
        <dbReference type="EMBL" id="BCY26569.1"/>
    </source>
</evidence>
<dbReference type="EMBL" id="AP024748">
    <property type="protein sequence ID" value="BCY26569.1"/>
    <property type="molecule type" value="Genomic_DNA"/>
</dbReference>
<evidence type="ECO:0000256" key="1">
    <source>
        <dbReference type="SAM" id="MobiDB-lite"/>
    </source>
</evidence>
<organism evidence="2 3">
    <name type="scientific">Cutibacterium modestum</name>
    <dbReference type="NCBI Taxonomy" id="2559073"/>
    <lineage>
        <taxon>Bacteria</taxon>
        <taxon>Bacillati</taxon>
        <taxon>Actinomycetota</taxon>
        <taxon>Actinomycetes</taxon>
        <taxon>Propionibacteriales</taxon>
        <taxon>Propionibacteriaceae</taxon>
        <taxon>Cutibacterium</taxon>
    </lineage>
</organism>
<sequence length="204" mass="22573">MTSDIDIDRTHKPDDRAEAPLYRSWARRLVHVSGMPWRIVAALAGVSPTSMHRLLFGRNGRPVEWIGINDARALMDIGINDARALMDIGIDDLASASTDRIPARESRELLVALHTLGWTDEHLSRWLTSSDLDLATTPKALYVTRLSAARIQATYDMLISQPVRRCGHPRTPPISSQTPVTSPQPGPEDAETFQPALFELADCA</sequence>
<dbReference type="RefSeq" id="WP_221265186.1">
    <property type="nucleotide sequence ID" value="NZ_AP024748.1"/>
</dbReference>
<accession>A0AAD1KRU4</accession>
<dbReference type="AlphaFoldDB" id="A0AAD1KRU4"/>
<reference evidence="2" key="1">
    <citation type="submission" date="2021-06" db="EMBL/GenBank/DDBJ databases">
        <title>Genome sequence of Cutibacterium modestum strain KB17-24694.</title>
        <authorList>
            <person name="Dekio I."/>
            <person name="Asahina A."/>
            <person name="Nishida M."/>
        </authorList>
    </citation>
    <scope>NUCLEOTIDE SEQUENCE</scope>
    <source>
        <strain evidence="2">KB17-24694</strain>
        <plasmid evidence="2">pKB17-24694</plasmid>
    </source>
</reference>
<gene>
    <name evidence="2" type="ORF">KB1_25590</name>
</gene>
<keyword evidence="2" id="KW-0614">Plasmid</keyword>
<geneLocation type="plasmid" evidence="2">
    <name>pKB17-24694</name>
</geneLocation>
<dbReference type="Proteomes" id="UP000825072">
    <property type="component" value="Chromosome 2"/>
</dbReference>
<protein>
    <submittedName>
        <fullName evidence="2">Uncharacterized protein</fullName>
    </submittedName>
</protein>
<evidence type="ECO:0000313" key="3">
    <source>
        <dbReference type="Proteomes" id="UP000825072"/>
    </source>
</evidence>
<proteinExistence type="predicted"/>
<feature type="region of interest" description="Disordered" evidence="1">
    <location>
        <begin position="164"/>
        <end position="191"/>
    </location>
</feature>
<feature type="compositionally biased region" description="Polar residues" evidence="1">
    <location>
        <begin position="173"/>
        <end position="183"/>
    </location>
</feature>
<name>A0AAD1KRU4_9ACTN</name>